<evidence type="ECO:0000313" key="8">
    <source>
        <dbReference type="Proteomes" id="UP001149719"/>
    </source>
</evidence>
<keyword evidence="8" id="KW-1185">Reference proteome</keyword>
<dbReference type="PANTHER" id="PTHR10885">
    <property type="entry name" value="ISOPENTENYL-DIPHOSPHATE DELTA-ISOMERASE"/>
    <property type="match status" value="1"/>
</dbReference>
<dbReference type="EMBL" id="JAPUBN010000013">
    <property type="protein sequence ID" value="MCZ2721524.1"/>
    <property type="molecule type" value="Genomic_DNA"/>
</dbReference>
<name>A0ABT4JT21_9GAMM</name>
<accession>A0ABT4JT21</accession>
<dbReference type="Gene3D" id="3.90.79.10">
    <property type="entry name" value="Nucleoside Triphosphate Pyrophosphohydrolase"/>
    <property type="match status" value="1"/>
</dbReference>
<protein>
    <submittedName>
        <fullName evidence="7">NUDIX domain-containing protein</fullName>
    </submittedName>
</protein>
<dbReference type="CDD" id="cd04697">
    <property type="entry name" value="NUDIX_Hydrolase"/>
    <property type="match status" value="1"/>
</dbReference>
<dbReference type="PANTHER" id="PTHR10885:SF0">
    <property type="entry name" value="ISOPENTENYL-DIPHOSPHATE DELTA-ISOMERASE"/>
    <property type="match status" value="1"/>
</dbReference>
<comment type="similarity">
    <text evidence="2">Belongs to the Nudix hydrolase family.</text>
</comment>
<sequence>MSDEIITLVDEKNQVIGEVDRSKMRFGLDFHRATYILVFTTSGQLIVQKRTLNKSFCPGWYGITTGGVVASGESYLLCAQRELHEELGINLELTCHGLFYTEGEGFKIWGKIYSCLYDETQHGPLIPQPSEVASLHFMAIEDILANRDKQLFTKDSLDALKHYVNKLTQDSSTDPL</sequence>
<comment type="cofactor">
    <cofactor evidence="1">
        <name>Mg(2+)</name>
        <dbReference type="ChEBI" id="CHEBI:18420"/>
    </cofactor>
</comment>
<evidence type="ECO:0000313" key="7">
    <source>
        <dbReference type="EMBL" id="MCZ2721524.1"/>
    </source>
</evidence>
<keyword evidence="3" id="KW-0479">Metal-binding</keyword>
<feature type="domain" description="Nudix hydrolase" evidence="6">
    <location>
        <begin position="29"/>
        <end position="162"/>
    </location>
</feature>
<comment type="caution">
    <text evidence="7">The sequence shown here is derived from an EMBL/GenBank/DDBJ whole genome shotgun (WGS) entry which is preliminary data.</text>
</comment>
<keyword evidence="4" id="KW-0378">Hydrolase</keyword>
<keyword evidence="5" id="KW-0460">Magnesium</keyword>
<proteinExistence type="inferred from homology"/>
<evidence type="ECO:0000256" key="2">
    <source>
        <dbReference type="ARBA" id="ARBA00005582"/>
    </source>
</evidence>
<gene>
    <name evidence="7" type="ORF">O1D97_07620</name>
</gene>
<dbReference type="SUPFAM" id="SSF55811">
    <property type="entry name" value="Nudix"/>
    <property type="match status" value="1"/>
</dbReference>
<evidence type="ECO:0000256" key="3">
    <source>
        <dbReference type="ARBA" id="ARBA00022723"/>
    </source>
</evidence>
<reference evidence="7" key="1">
    <citation type="submission" date="2022-12" db="EMBL/GenBank/DDBJ databases">
        <title>Marinomonas 15G1-11 sp. nov, isolated from marine algae.</title>
        <authorList>
            <person name="Butt M."/>
            <person name="Choi D.G."/>
            <person name="Kim J.M."/>
            <person name="Lee J.K."/>
            <person name="Baek J.H."/>
            <person name="Jeon C.O."/>
        </authorList>
    </citation>
    <scope>NUCLEOTIDE SEQUENCE</scope>
    <source>
        <strain evidence="7">15G1-11</strain>
    </source>
</reference>
<evidence type="ECO:0000256" key="4">
    <source>
        <dbReference type="ARBA" id="ARBA00022801"/>
    </source>
</evidence>
<organism evidence="7 8">
    <name type="scientific">Marinomonas phaeophyticola</name>
    <dbReference type="NCBI Taxonomy" id="3004091"/>
    <lineage>
        <taxon>Bacteria</taxon>
        <taxon>Pseudomonadati</taxon>
        <taxon>Pseudomonadota</taxon>
        <taxon>Gammaproteobacteria</taxon>
        <taxon>Oceanospirillales</taxon>
        <taxon>Oceanospirillaceae</taxon>
        <taxon>Marinomonas</taxon>
    </lineage>
</organism>
<dbReference type="PROSITE" id="PS51462">
    <property type="entry name" value="NUDIX"/>
    <property type="match status" value="1"/>
</dbReference>
<dbReference type="Proteomes" id="UP001149719">
    <property type="component" value="Unassembled WGS sequence"/>
</dbReference>
<dbReference type="PROSITE" id="PS00893">
    <property type="entry name" value="NUDIX_BOX"/>
    <property type="match status" value="1"/>
</dbReference>
<dbReference type="InterPro" id="IPR020084">
    <property type="entry name" value="NUDIX_hydrolase_CS"/>
</dbReference>
<dbReference type="InterPro" id="IPR024195">
    <property type="entry name" value="NUDIX_hydrolase_YfcD_pred"/>
</dbReference>
<dbReference type="InterPro" id="IPR000086">
    <property type="entry name" value="NUDIX_hydrolase_dom"/>
</dbReference>
<evidence type="ECO:0000256" key="5">
    <source>
        <dbReference type="ARBA" id="ARBA00022842"/>
    </source>
</evidence>
<dbReference type="InterPro" id="IPR015797">
    <property type="entry name" value="NUDIX_hydrolase-like_dom_sf"/>
</dbReference>
<dbReference type="PIRSF" id="PIRSF017340">
    <property type="entry name" value="Nudix_hydro"/>
    <property type="match status" value="1"/>
</dbReference>
<dbReference type="Pfam" id="PF00293">
    <property type="entry name" value="NUDIX"/>
    <property type="match status" value="1"/>
</dbReference>
<evidence type="ECO:0000259" key="6">
    <source>
        <dbReference type="PROSITE" id="PS51462"/>
    </source>
</evidence>
<evidence type="ECO:0000256" key="1">
    <source>
        <dbReference type="ARBA" id="ARBA00001946"/>
    </source>
</evidence>
<dbReference type="RefSeq" id="WP_269124369.1">
    <property type="nucleotide sequence ID" value="NZ_JAPUBN010000013.1"/>
</dbReference>